<dbReference type="PANTHER" id="PTHR10605">
    <property type="entry name" value="HEPARAN SULFATE SULFOTRANSFERASE"/>
    <property type="match status" value="1"/>
</dbReference>
<accession>A0AAD2G3B1</accession>
<evidence type="ECO:0000256" key="1">
    <source>
        <dbReference type="ARBA" id="ARBA00022679"/>
    </source>
</evidence>
<dbReference type="Proteomes" id="UP001295423">
    <property type="component" value="Unassembled WGS sequence"/>
</dbReference>
<dbReference type="SUPFAM" id="SSF52540">
    <property type="entry name" value="P-loop containing nucleoside triphosphate hydrolases"/>
    <property type="match status" value="1"/>
</dbReference>
<feature type="binding site" evidence="2">
    <location>
        <position position="426"/>
    </location>
    <ligand>
        <name>3'-phosphoadenylyl sulfate</name>
        <dbReference type="ChEBI" id="CHEBI:58339"/>
    </ligand>
</feature>
<evidence type="ECO:0000313" key="4">
    <source>
        <dbReference type="EMBL" id="CAJ1961301.1"/>
    </source>
</evidence>
<dbReference type="PANTHER" id="PTHR10605:SF56">
    <property type="entry name" value="BIFUNCTIONAL HEPARAN SULFATE N-DEACETYLASE_N-SULFOTRANSFERASE"/>
    <property type="match status" value="1"/>
</dbReference>
<feature type="binding site" evidence="2">
    <location>
        <position position="418"/>
    </location>
    <ligand>
        <name>3'-phosphoadenylyl sulfate</name>
        <dbReference type="ChEBI" id="CHEBI:58339"/>
    </ligand>
</feature>
<gene>
    <name evidence="4" type="ORF">CYCCA115_LOCUS19129</name>
</gene>
<feature type="compositionally biased region" description="Basic and acidic residues" evidence="3">
    <location>
        <begin position="311"/>
        <end position="322"/>
    </location>
</feature>
<feature type="region of interest" description="Disordered" evidence="3">
    <location>
        <begin position="266"/>
        <end position="358"/>
    </location>
</feature>
<dbReference type="InterPro" id="IPR037359">
    <property type="entry name" value="NST/OST"/>
</dbReference>
<reference evidence="4" key="1">
    <citation type="submission" date="2023-08" db="EMBL/GenBank/DDBJ databases">
        <authorList>
            <person name="Audoor S."/>
            <person name="Bilcke G."/>
        </authorList>
    </citation>
    <scope>NUCLEOTIDE SEQUENCE</scope>
</reference>
<dbReference type="EMBL" id="CAKOGP040002091">
    <property type="protein sequence ID" value="CAJ1961301.1"/>
    <property type="molecule type" value="Genomic_DNA"/>
</dbReference>
<name>A0AAD2G3B1_9STRA</name>
<evidence type="ECO:0000256" key="2">
    <source>
        <dbReference type="PIRSR" id="PIRSR637359-2"/>
    </source>
</evidence>
<evidence type="ECO:0000256" key="3">
    <source>
        <dbReference type="SAM" id="MobiDB-lite"/>
    </source>
</evidence>
<keyword evidence="5" id="KW-1185">Reference proteome</keyword>
<dbReference type="InterPro" id="IPR027417">
    <property type="entry name" value="P-loop_NTPase"/>
</dbReference>
<evidence type="ECO:0000313" key="5">
    <source>
        <dbReference type="Proteomes" id="UP001295423"/>
    </source>
</evidence>
<feature type="compositionally biased region" description="Basic residues" evidence="3">
    <location>
        <begin position="266"/>
        <end position="288"/>
    </location>
</feature>
<comment type="caution">
    <text evidence="4">The sequence shown here is derived from an EMBL/GenBank/DDBJ whole genome shotgun (WGS) entry which is preliminary data.</text>
</comment>
<evidence type="ECO:0008006" key="6">
    <source>
        <dbReference type="Google" id="ProtNLM"/>
    </source>
</evidence>
<sequence length="632" mass="72695">MQIRGGRKRKLSQSSNSRSSSSINIVQTNVIRGGKVLLGFGVCLLIWSSFMDDEQNNYYAIDYHYPSLSSTTTFSHSPPEPPNNTPRKEWRTKLIFDFALGPAVEKAKYFGFANRESHQGHNRSDWDLLAVPTCDANGEDAVLSELEIYQRKLPTAILLGVQKGGTTALSKYLFQHDDIERSEKELYVLDEAMDYHLFQEARAGNVAAIKLPRKRGRDLYSQMTMGITQKIKRRSTREQQLGLVRGDSEKRAVDVIPTEEETRKRRLEMRKRFVSKHGRVNKGQRHIQRNPGGPPRRQLLEEGGEEEEENTDRPERSPRGVDDDGSENNAGSRKEAQQQQQQQSNTPPRKASIEAVIPSWDPDEKMKRYFARRKMAYQQNPHKKMVLDMTPNYMMHSDRVPARIECLVPWVKLFCILRDPIDRAISQYDMKMRVVKNAKHNKQDGTSTVLLNGWGNPVPSLDQFVLNDLEALYEVGVLQDWNKVDFESFWDSEECQQAWLKYIHLGLNAPIGMGLYAIQLKPFLDVLEKIHQSPEIAKDHFLALDNQDLRKDPDGTYNRVLKFMNLQPKTLEQYKTTINQATGPDGKRDDMYRLSKATEDRIRIAIKPYNQKLGELLGEEWATKWQSNSASP</sequence>
<dbReference type="Gene3D" id="3.40.50.300">
    <property type="entry name" value="P-loop containing nucleotide triphosphate hydrolases"/>
    <property type="match status" value="2"/>
</dbReference>
<dbReference type="GO" id="GO:0008146">
    <property type="term" value="F:sulfotransferase activity"/>
    <property type="evidence" value="ECO:0007669"/>
    <property type="project" value="InterPro"/>
</dbReference>
<keyword evidence="1" id="KW-0808">Transferase</keyword>
<organism evidence="4 5">
    <name type="scientific">Cylindrotheca closterium</name>
    <dbReference type="NCBI Taxonomy" id="2856"/>
    <lineage>
        <taxon>Eukaryota</taxon>
        <taxon>Sar</taxon>
        <taxon>Stramenopiles</taxon>
        <taxon>Ochrophyta</taxon>
        <taxon>Bacillariophyta</taxon>
        <taxon>Bacillariophyceae</taxon>
        <taxon>Bacillariophycidae</taxon>
        <taxon>Bacillariales</taxon>
        <taxon>Bacillariaceae</taxon>
        <taxon>Cylindrotheca</taxon>
    </lineage>
</organism>
<protein>
    <recommendedName>
        <fullName evidence="6">Sulfotransferase domain-containing protein</fullName>
    </recommendedName>
</protein>
<proteinExistence type="predicted"/>
<dbReference type="AlphaFoldDB" id="A0AAD2G3B1"/>